<name>A0ABV6FAF2_9BURK</name>
<dbReference type="InterPro" id="IPR011010">
    <property type="entry name" value="DNA_brk_join_enz"/>
</dbReference>
<dbReference type="RefSeq" id="WP_379677225.1">
    <property type="nucleotide sequence ID" value="NZ_JBHLWP010000001.1"/>
</dbReference>
<dbReference type="Gene3D" id="3.90.15.10">
    <property type="entry name" value="Topoisomerase I, Chain A, domain 3"/>
    <property type="match status" value="1"/>
</dbReference>
<dbReference type="InterPro" id="IPR001631">
    <property type="entry name" value="TopoI"/>
</dbReference>
<dbReference type="SUPFAM" id="SSF55869">
    <property type="entry name" value="DNA topoisomerase I domain"/>
    <property type="match status" value="1"/>
</dbReference>
<dbReference type="InterPro" id="IPR049331">
    <property type="entry name" value="Top1B_N_bact"/>
</dbReference>
<evidence type="ECO:0000256" key="3">
    <source>
        <dbReference type="ARBA" id="ARBA00012891"/>
    </source>
</evidence>
<dbReference type="Pfam" id="PF21338">
    <property type="entry name" value="Top1B_N_bact"/>
    <property type="match status" value="1"/>
</dbReference>
<keyword evidence="5" id="KW-0238">DNA-binding</keyword>
<evidence type="ECO:0000256" key="4">
    <source>
        <dbReference type="ARBA" id="ARBA00023029"/>
    </source>
</evidence>
<comment type="similarity">
    <text evidence="2">Belongs to the type IB topoisomerase family.</text>
</comment>
<evidence type="ECO:0000256" key="2">
    <source>
        <dbReference type="ARBA" id="ARBA00006645"/>
    </source>
</evidence>
<dbReference type="InterPro" id="IPR035447">
    <property type="entry name" value="DNA_topo_I_N_sf"/>
</dbReference>
<evidence type="ECO:0000313" key="11">
    <source>
        <dbReference type="Proteomes" id="UP001589773"/>
    </source>
</evidence>
<gene>
    <name evidence="10" type="ORF">ACFFJK_01110</name>
</gene>
<feature type="region of interest" description="Disordered" evidence="7">
    <location>
        <begin position="361"/>
        <end position="408"/>
    </location>
</feature>
<dbReference type="SUPFAM" id="SSF56349">
    <property type="entry name" value="DNA breaking-rejoining enzymes"/>
    <property type="match status" value="1"/>
</dbReference>
<evidence type="ECO:0000256" key="7">
    <source>
        <dbReference type="SAM" id="MobiDB-lite"/>
    </source>
</evidence>
<evidence type="ECO:0000259" key="8">
    <source>
        <dbReference type="Pfam" id="PF01028"/>
    </source>
</evidence>
<keyword evidence="4" id="KW-0799">Topoisomerase</keyword>
<dbReference type="PROSITE" id="PS52038">
    <property type="entry name" value="TOPO_IB_2"/>
    <property type="match status" value="1"/>
</dbReference>
<dbReference type="EC" id="5.6.2.1" evidence="3"/>
<feature type="domain" description="DNA topoisomerase IB N-terminal" evidence="9">
    <location>
        <begin position="43"/>
        <end position="90"/>
    </location>
</feature>
<organism evidence="10 11">
    <name type="scientific">Massilia consociata</name>
    <dbReference type="NCBI Taxonomy" id="760117"/>
    <lineage>
        <taxon>Bacteria</taxon>
        <taxon>Pseudomonadati</taxon>
        <taxon>Pseudomonadota</taxon>
        <taxon>Betaproteobacteria</taxon>
        <taxon>Burkholderiales</taxon>
        <taxon>Oxalobacteraceae</taxon>
        <taxon>Telluria group</taxon>
        <taxon>Massilia</taxon>
    </lineage>
</organism>
<dbReference type="Gene3D" id="1.10.132.120">
    <property type="match status" value="1"/>
</dbReference>
<dbReference type="EMBL" id="JBHLWP010000001">
    <property type="protein sequence ID" value="MFC0250474.1"/>
    <property type="molecule type" value="Genomic_DNA"/>
</dbReference>
<proteinExistence type="inferred from homology"/>
<evidence type="ECO:0000259" key="9">
    <source>
        <dbReference type="Pfam" id="PF21338"/>
    </source>
</evidence>
<accession>A0ABV6FAF2</accession>
<feature type="region of interest" description="Disordered" evidence="7">
    <location>
        <begin position="1"/>
        <end position="23"/>
    </location>
</feature>
<evidence type="ECO:0000256" key="1">
    <source>
        <dbReference type="ARBA" id="ARBA00000213"/>
    </source>
</evidence>
<dbReference type="InterPro" id="IPR014711">
    <property type="entry name" value="TopoI_cat_a-hlx-sub_euk"/>
</dbReference>
<dbReference type="Proteomes" id="UP001589773">
    <property type="component" value="Unassembled WGS sequence"/>
</dbReference>
<reference evidence="10 11" key="1">
    <citation type="submission" date="2024-09" db="EMBL/GenBank/DDBJ databases">
        <authorList>
            <person name="Sun Q."/>
            <person name="Mori K."/>
        </authorList>
    </citation>
    <scope>NUCLEOTIDE SEQUENCE [LARGE SCALE GENOMIC DNA]</scope>
    <source>
        <strain evidence="10 11">CCM 7792</strain>
    </source>
</reference>
<dbReference type="Gene3D" id="3.30.66.10">
    <property type="entry name" value="DNA topoisomerase I domain"/>
    <property type="match status" value="1"/>
</dbReference>
<dbReference type="InterPro" id="IPR013500">
    <property type="entry name" value="TopoI_cat_euk"/>
</dbReference>
<sequence>MQSEEPGVTTPLKDPPTAAKAAGLRYVHDDRPGIRREKTGEAWRYLDAAGEPVTDEATLARIKSLIIPPAWTDVWICPQANGHLQATGRDARGRKQYRYHPKWRTVRDEAKYERMLNFGQALPAIRKEVDRALGLPGLPREKVLATIVYLLEATMMRVGNEEYARTNKSYGLTTLRDRHVRVDGSHVEFRFRGKSGVYHKVHVQDRRLARIIQRTRDLPGQELFQYVDDEGETHSVDSSDVNDYLRAITGEDYTAKDFRTWSGTVLAALALQEFEKFDSEAQAKKNIVRAIESVSEKLGNTPSICRKCYVHPAVLDAYLDGTVLEALSERTERELLDDLHALQPEEAAVLAMLQQRLRHEQEQALANPRPAKKAASKPAGKTGTRAGKRVRAARPAPPTTTEPMRGAA</sequence>
<keyword evidence="11" id="KW-1185">Reference proteome</keyword>
<keyword evidence="6" id="KW-0413">Isomerase</keyword>
<evidence type="ECO:0000256" key="5">
    <source>
        <dbReference type="ARBA" id="ARBA00023125"/>
    </source>
</evidence>
<dbReference type="Pfam" id="PF01028">
    <property type="entry name" value="Topoisom_I"/>
    <property type="match status" value="1"/>
</dbReference>
<comment type="caution">
    <text evidence="10">The sequence shown here is derived from an EMBL/GenBank/DDBJ whole genome shotgun (WGS) entry which is preliminary data.</text>
</comment>
<dbReference type="CDD" id="cd00659">
    <property type="entry name" value="Topo_IB_C"/>
    <property type="match status" value="1"/>
</dbReference>
<evidence type="ECO:0000313" key="10">
    <source>
        <dbReference type="EMBL" id="MFC0250474.1"/>
    </source>
</evidence>
<dbReference type="PRINTS" id="PR00416">
    <property type="entry name" value="EUTPISMRASEI"/>
</dbReference>
<feature type="domain" description="DNA topoisomerase I catalytic core eukaryotic-type" evidence="8">
    <location>
        <begin position="102"/>
        <end position="318"/>
    </location>
</feature>
<protein>
    <recommendedName>
        <fullName evidence="3">DNA topoisomerase</fullName>
        <ecNumber evidence="3">5.6.2.1</ecNumber>
    </recommendedName>
</protein>
<comment type="catalytic activity">
    <reaction evidence="1">
        <text>ATP-independent breakage of single-stranded DNA, followed by passage and rejoining.</text>
        <dbReference type="EC" id="5.6.2.1"/>
    </reaction>
</comment>
<evidence type="ECO:0000256" key="6">
    <source>
        <dbReference type="ARBA" id="ARBA00023235"/>
    </source>
</evidence>